<proteinExistence type="inferred from homology"/>
<evidence type="ECO:0000256" key="4">
    <source>
        <dbReference type="SAM" id="MobiDB-lite"/>
    </source>
</evidence>
<dbReference type="PANTHER" id="PTHR11527">
    <property type="entry name" value="HEAT-SHOCK PROTEIN 20 FAMILY MEMBER"/>
    <property type="match status" value="1"/>
</dbReference>
<dbReference type="InterPro" id="IPR008978">
    <property type="entry name" value="HSP20-like_chaperone"/>
</dbReference>
<feature type="compositionally biased region" description="Basic and acidic residues" evidence="4">
    <location>
        <begin position="17"/>
        <end position="41"/>
    </location>
</feature>
<organism evidence="6 7">
    <name type="scientific">Saponaria officinalis</name>
    <name type="common">Common soapwort</name>
    <name type="synonym">Lychnis saponaria</name>
    <dbReference type="NCBI Taxonomy" id="3572"/>
    <lineage>
        <taxon>Eukaryota</taxon>
        <taxon>Viridiplantae</taxon>
        <taxon>Streptophyta</taxon>
        <taxon>Embryophyta</taxon>
        <taxon>Tracheophyta</taxon>
        <taxon>Spermatophyta</taxon>
        <taxon>Magnoliopsida</taxon>
        <taxon>eudicotyledons</taxon>
        <taxon>Gunneridae</taxon>
        <taxon>Pentapetalae</taxon>
        <taxon>Caryophyllales</taxon>
        <taxon>Caryophyllaceae</taxon>
        <taxon>Caryophylleae</taxon>
        <taxon>Saponaria</taxon>
    </lineage>
</organism>
<protein>
    <recommendedName>
        <fullName evidence="5">SHSP domain-containing protein</fullName>
    </recommendedName>
</protein>
<evidence type="ECO:0000313" key="7">
    <source>
        <dbReference type="Proteomes" id="UP001443914"/>
    </source>
</evidence>
<dbReference type="Gene3D" id="2.60.40.790">
    <property type="match status" value="1"/>
</dbReference>
<comment type="similarity">
    <text evidence="2 3">Belongs to the small heat shock protein (HSP20) family.</text>
</comment>
<evidence type="ECO:0000256" key="1">
    <source>
        <dbReference type="ARBA" id="ARBA00023016"/>
    </source>
</evidence>
<feature type="domain" description="SHSP" evidence="5">
    <location>
        <begin position="46"/>
        <end position="167"/>
    </location>
</feature>
<keyword evidence="1" id="KW-0346">Stress response</keyword>
<evidence type="ECO:0000256" key="2">
    <source>
        <dbReference type="PROSITE-ProRule" id="PRU00285"/>
    </source>
</evidence>
<name>A0AAW1M1G3_SAPOF</name>
<evidence type="ECO:0000313" key="6">
    <source>
        <dbReference type="EMBL" id="KAK9742698.1"/>
    </source>
</evidence>
<dbReference type="Proteomes" id="UP001443914">
    <property type="component" value="Unassembled WGS sequence"/>
</dbReference>
<reference evidence="6" key="1">
    <citation type="submission" date="2024-03" db="EMBL/GenBank/DDBJ databases">
        <title>WGS assembly of Saponaria officinalis var. Norfolk2.</title>
        <authorList>
            <person name="Jenkins J."/>
            <person name="Shu S."/>
            <person name="Grimwood J."/>
            <person name="Barry K."/>
            <person name="Goodstein D."/>
            <person name="Schmutz J."/>
            <person name="Leebens-Mack J."/>
            <person name="Osbourn A."/>
        </authorList>
    </citation>
    <scope>NUCLEOTIDE SEQUENCE [LARGE SCALE GENOMIC DNA]</scope>
    <source>
        <strain evidence="6">JIC</strain>
    </source>
</reference>
<feature type="region of interest" description="Disordered" evidence="4">
    <location>
        <begin position="1"/>
        <end position="41"/>
    </location>
</feature>
<dbReference type="SUPFAM" id="SSF49764">
    <property type="entry name" value="HSP20-like chaperones"/>
    <property type="match status" value="1"/>
</dbReference>
<dbReference type="InterPro" id="IPR031107">
    <property type="entry name" value="Small_HSP"/>
</dbReference>
<dbReference type="Pfam" id="PF00011">
    <property type="entry name" value="HSP20"/>
    <property type="match status" value="1"/>
</dbReference>
<evidence type="ECO:0000259" key="5">
    <source>
        <dbReference type="PROSITE" id="PS01031"/>
    </source>
</evidence>
<sequence>MEAITEKMGRVGMNGDGDDRRGAPKHENGETVEEEGKMMNKNGKKNEKTMLRTPADIFEYPSFYSFVLDMPGLHAQHIKVKVENGILHVTGKRKKQQTTNNDDEGVVKVIRIERRKARYMRKFSLPQDAAHEHVNATYKDGVLSITVSKKLSFDNSTQPSFTNVNIS</sequence>
<accession>A0AAW1M1G3</accession>
<gene>
    <name evidence="6" type="ORF">RND81_03G191900</name>
</gene>
<dbReference type="CDD" id="cd06464">
    <property type="entry name" value="ACD_sHsps-like"/>
    <property type="match status" value="1"/>
</dbReference>
<dbReference type="InterPro" id="IPR002068">
    <property type="entry name" value="A-crystallin/Hsp20_dom"/>
</dbReference>
<comment type="caution">
    <text evidence="6">The sequence shown here is derived from an EMBL/GenBank/DDBJ whole genome shotgun (WGS) entry which is preliminary data.</text>
</comment>
<keyword evidence="7" id="KW-1185">Reference proteome</keyword>
<evidence type="ECO:0000256" key="3">
    <source>
        <dbReference type="RuleBase" id="RU003616"/>
    </source>
</evidence>
<dbReference type="AlphaFoldDB" id="A0AAW1M1G3"/>
<dbReference type="PROSITE" id="PS01031">
    <property type="entry name" value="SHSP"/>
    <property type="match status" value="1"/>
</dbReference>
<dbReference type="EMBL" id="JBDFQZ010000003">
    <property type="protein sequence ID" value="KAK9742698.1"/>
    <property type="molecule type" value="Genomic_DNA"/>
</dbReference>